<gene>
    <name evidence="1" type="ORF">SDC9_160207</name>
</gene>
<accession>A0A645FF00</accession>
<dbReference type="AlphaFoldDB" id="A0A645FF00"/>
<sequence length="43" mass="4852">MDKNVPAAVFVRNETEPFTFVEPFNGTVVHNVPPKECYSIAKK</sequence>
<protein>
    <submittedName>
        <fullName evidence="1">Uncharacterized protein</fullName>
    </submittedName>
</protein>
<reference evidence="1" key="1">
    <citation type="submission" date="2019-08" db="EMBL/GenBank/DDBJ databases">
        <authorList>
            <person name="Kucharzyk K."/>
            <person name="Murdoch R.W."/>
            <person name="Higgins S."/>
            <person name="Loffler F."/>
        </authorList>
    </citation>
    <scope>NUCLEOTIDE SEQUENCE</scope>
</reference>
<dbReference type="EMBL" id="VSSQ01059312">
    <property type="protein sequence ID" value="MPN12887.1"/>
    <property type="molecule type" value="Genomic_DNA"/>
</dbReference>
<name>A0A645FF00_9ZZZZ</name>
<comment type="caution">
    <text evidence="1">The sequence shown here is derived from an EMBL/GenBank/DDBJ whole genome shotgun (WGS) entry which is preliminary data.</text>
</comment>
<organism evidence="1">
    <name type="scientific">bioreactor metagenome</name>
    <dbReference type="NCBI Taxonomy" id="1076179"/>
    <lineage>
        <taxon>unclassified sequences</taxon>
        <taxon>metagenomes</taxon>
        <taxon>ecological metagenomes</taxon>
    </lineage>
</organism>
<evidence type="ECO:0000313" key="1">
    <source>
        <dbReference type="EMBL" id="MPN12887.1"/>
    </source>
</evidence>
<proteinExistence type="predicted"/>